<dbReference type="EMBL" id="JADBJN010000002">
    <property type="protein sequence ID" value="KAG5679483.1"/>
    <property type="molecule type" value="Genomic_DNA"/>
</dbReference>
<proteinExistence type="predicted"/>
<comment type="caution">
    <text evidence="2">The sequence shown here is derived from an EMBL/GenBank/DDBJ whole genome shotgun (WGS) entry which is preliminary data.</text>
</comment>
<feature type="compositionally biased region" description="Acidic residues" evidence="1">
    <location>
        <begin position="39"/>
        <end position="58"/>
    </location>
</feature>
<evidence type="ECO:0000256" key="1">
    <source>
        <dbReference type="SAM" id="MobiDB-lite"/>
    </source>
</evidence>
<organism evidence="2 3">
    <name type="scientific">Polypedilum vanderplanki</name>
    <name type="common">Sleeping chironomid midge</name>
    <dbReference type="NCBI Taxonomy" id="319348"/>
    <lineage>
        <taxon>Eukaryota</taxon>
        <taxon>Metazoa</taxon>
        <taxon>Ecdysozoa</taxon>
        <taxon>Arthropoda</taxon>
        <taxon>Hexapoda</taxon>
        <taxon>Insecta</taxon>
        <taxon>Pterygota</taxon>
        <taxon>Neoptera</taxon>
        <taxon>Endopterygota</taxon>
        <taxon>Diptera</taxon>
        <taxon>Nematocera</taxon>
        <taxon>Chironomoidea</taxon>
        <taxon>Chironomidae</taxon>
        <taxon>Chironominae</taxon>
        <taxon>Polypedilum</taxon>
        <taxon>Polypedilum</taxon>
    </lineage>
</organism>
<reference evidence="2" key="1">
    <citation type="submission" date="2021-03" db="EMBL/GenBank/DDBJ databases">
        <title>Chromosome level genome of the anhydrobiotic midge Polypedilum vanderplanki.</title>
        <authorList>
            <person name="Yoshida Y."/>
            <person name="Kikawada T."/>
            <person name="Gusev O."/>
        </authorList>
    </citation>
    <scope>NUCLEOTIDE SEQUENCE</scope>
    <source>
        <strain evidence="2">NIAS01</strain>
        <tissue evidence="2">Whole body or cell culture</tissue>
    </source>
</reference>
<protein>
    <submittedName>
        <fullName evidence="2">Uncharacterized protein</fullName>
    </submittedName>
</protein>
<feature type="compositionally biased region" description="Basic and acidic residues" evidence="1">
    <location>
        <begin position="93"/>
        <end position="105"/>
    </location>
</feature>
<keyword evidence="3" id="KW-1185">Reference proteome</keyword>
<evidence type="ECO:0000313" key="2">
    <source>
        <dbReference type="EMBL" id="KAG5679483.1"/>
    </source>
</evidence>
<dbReference type="AlphaFoldDB" id="A0A9J6CCK5"/>
<feature type="region of interest" description="Disordered" evidence="1">
    <location>
        <begin position="30"/>
        <end position="63"/>
    </location>
</feature>
<gene>
    <name evidence="2" type="ORF">PVAND_009048</name>
</gene>
<feature type="region of interest" description="Disordered" evidence="1">
    <location>
        <begin position="88"/>
        <end position="119"/>
    </location>
</feature>
<name>A0A9J6CCK5_POLVA</name>
<dbReference type="Proteomes" id="UP001107558">
    <property type="component" value="Chromosome 2"/>
</dbReference>
<sequence length="119" mass="13391">MESSFIEEPLEIKENEALDFSEEQLIQSLETIVSNPSSDTEDSDTSSESEQDDNDSDPDYFPTDREMIDYVRDLVEDGNETAIRIMGKAFKKGQKDDQKSIKADGDGPISSRTRSKTTE</sequence>
<evidence type="ECO:0000313" key="3">
    <source>
        <dbReference type="Proteomes" id="UP001107558"/>
    </source>
</evidence>
<accession>A0A9J6CCK5</accession>